<name>A0A8R7QDL6_TRIUA</name>
<protein>
    <submittedName>
        <fullName evidence="1">Uncharacterized protein</fullName>
    </submittedName>
</protein>
<reference evidence="1" key="2">
    <citation type="submission" date="2018-03" db="EMBL/GenBank/DDBJ databases">
        <title>The Triticum urartu genome reveals the dynamic nature of wheat genome evolution.</title>
        <authorList>
            <person name="Ling H."/>
            <person name="Ma B."/>
            <person name="Shi X."/>
            <person name="Liu H."/>
            <person name="Dong L."/>
            <person name="Sun H."/>
            <person name="Cao Y."/>
            <person name="Gao Q."/>
            <person name="Zheng S."/>
            <person name="Li Y."/>
            <person name="Yu Y."/>
            <person name="Du H."/>
            <person name="Qi M."/>
            <person name="Li Y."/>
            <person name="Yu H."/>
            <person name="Cui Y."/>
            <person name="Wang N."/>
            <person name="Chen C."/>
            <person name="Wu H."/>
            <person name="Zhao Y."/>
            <person name="Zhang J."/>
            <person name="Li Y."/>
            <person name="Zhou W."/>
            <person name="Zhang B."/>
            <person name="Hu W."/>
            <person name="Eijk M."/>
            <person name="Tang J."/>
            <person name="Witsenboer H."/>
            <person name="Zhao S."/>
            <person name="Li Z."/>
            <person name="Zhang A."/>
            <person name="Wang D."/>
            <person name="Liang C."/>
        </authorList>
    </citation>
    <scope>NUCLEOTIDE SEQUENCE [LARGE SCALE GENOMIC DNA]</scope>
    <source>
        <strain evidence="1">cv. G1812</strain>
    </source>
</reference>
<accession>A0A8R7QDL6</accession>
<proteinExistence type="predicted"/>
<organism evidence="1 2">
    <name type="scientific">Triticum urartu</name>
    <name type="common">Red wild einkorn</name>
    <name type="synonym">Crithodium urartu</name>
    <dbReference type="NCBI Taxonomy" id="4572"/>
    <lineage>
        <taxon>Eukaryota</taxon>
        <taxon>Viridiplantae</taxon>
        <taxon>Streptophyta</taxon>
        <taxon>Embryophyta</taxon>
        <taxon>Tracheophyta</taxon>
        <taxon>Spermatophyta</taxon>
        <taxon>Magnoliopsida</taxon>
        <taxon>Liliopsida</taxon>
        <taxon>Poales</taxon>
        <taxon>Poaceae</taxon>
        <taxon>BOP clade</taxon>
        <taxon>Pooideae</taxon>
        <taxon>Triticodae</taxon>
        <taxon>Triticeae</taxon>
        <taxon>Triticinae</taxon>
        <taxon>Triticum</taxon>
    </lineage>
</organism>
<evidence type="ECO:0000313" key="1">
    <source>
        <dbReference type="EnsemblPlants" id="TuG1812G0500002994.01.T01.cds461244"/>
    </source>
</evidence>
<dbReference type="Proteomes" id="UP000015106">
    <property type="component" value="Chromosome 5"/>
</dbReference>
<evidence type="ECO:0000313" key="2">
    <source>
        <dbReference type="Proteomes" id="UP000015106"/>
    </source>
</evidence>
<keyword evidence="2" id="KW-1185">Reference proteome</keyword>
<reference evidence="2" key="1">
    <citation type="journal article" date="2013" name="Nature">
        <title>Draft genome of the wheat A-genome progenitor Triticum urartu.</title>
        <authorList>
            <person name="Ling H.Q."/>
            <person name="Zhao S."/>
            <person name="Liu D."/>
            <person name="Wang J."/>
            <person name="Sun H."/>
            <person name="Zhang C."/>
            <person name="Fan H."/>
            <person name="Li D."/>
            <person name="Dong L."/>
            <person name="Tao Y."/>
            <person name="Gao C."/>
            <person name="Wu H."/>
            <person name="Li Y."/>
            <person name="Cui Y."/>
            <person name="Guo X."/>
            <person name="Zheng S."/>
            <person name="Wang B."/>
            <person name="Yu K."/>
            <person name="Liang Q."/>
            <person name="Yang W."/>
            <person name="Lou X."/>
            <person name="Chen J."/>
            <person name="Feng M."/>
            <person name="Jian J."/>
            <person name="Zhang X."/>
            <person name="Luo G."/>
            <person name="Jiang Y."/>
            <person name="Liu J."/>
            <person name="Wang Z."/>
            <person name="Sha Y."/>
            <person name="Zhang B."/>
            <person name="Wu H."/>
            <person name="Tang D."/>
            <person name="Shen Q."/>
            <person name="Xue P."/>
            <person name="Zou S."/>
            <person name="Wang X."/>
            <person name="Liu X."/>
            <person name="Wang F."/>
            <person name="Yang Y."/>
            <person name="An X."/>
            <person name="Dong Z."/>
            <person name="Zhang K."/>
            <person name="Zhang X."/>
            <person name="Luo M.C."/>
            <person name="Dvorak J."/>
            <person name="Tong Y."/>
            <person name="Wang J."/>
            <person name="Yang H."/>
            <person name="Li Z."/>
            <person name="Wang D."/>
            <person name="Zhang A."/>
            <person name="Wang J."/>
        </authorList>
    </citation>
    <scope>NUCLEOTIDE SEQUENCE</scope>
    <source>
        <strain evidence="2">cv. G1812</strain>
    </source>
</reference>
<sequence>MGVRQTGVSLDGDLISRRLIHIDLDQRHVLDLHPGDLLDLALLHKSGHLGVVGDGLLDLLEGVLALLLLKHPHEPASGLYPISSMSPIGKRPFGRPSSSRSSTDFLQTSPPLMTSAPARWLSTSWDAIGANWFA</sequence>
<dbReference type="EnsemblPlants" id="TuG1812G0500002994.01.T01">
    <property type="protein sequence ID" value="TuG1812G0500002994.01.T01.cds461244"/>
    <property type="gene ID" value="TuG1812G0500002994.01"/>
</dbReference>
<reference evidence="1" key="3">
    <citation type="submission" date="2022-06" db="UniProtKB">
        <authorList>
            <consortium name="EnsemblPlants"/>
        </authorList>
    </citation>
    <scope>IDENTIFICATION</scope>
</reference>
<dbReference type="AlphaFoldDB" id="A0A8R7QDL6"/>
<dbReference type="Gramene" id="TuG1812G0500002994.01.T01">
    <property type="protein sequence ID" value="TuG1812G0500002994.01.T01.cds461244"/>
    <property type="gene ID" value="TuG1812G0500002994.01"/>
</dbReference>